<name>H6N6H2_MYCHN</name>
<organism evidence="2 3">
    <name type="scientific">Mycoplasma haemocanis (strain Illinois)</name>
    <dbReference type="NCBI Taxonomy" id="1111676"/>
    <lineage>
        <taxon>Bacteria</taxon>
        <taxon>Bacillati</taxon>
        <taxon>Mycoplasmatota</taxon>
        <taxon>Mollicutes</taxon>
        <taxon>Mycoplasmataceae</taxon>
        <taxon>Mycoplasma</taxon>
    </lineage>
</organism>
<dbReference type="HOGENOM" id="CLU_098620_3_0_14"/>
<dbReference type="OrthoDB" id="9825575at2"/>
<dbReference type="AlphaFoldDB" id="H6N6H2"/>
<evidence type="ECO:0000313" key="3">
    <source>
        <dbReference type="Proteomes" id="UP000009135"/>
    </source>
</evidence>
<dbReference type="STRING" id="1111676.MHC_01890"/>
<keyword evidence="1" id="KW-0472">Membrane</keyword>
<keyword evidence="1" id="KW-1133">Transmembrane helix</keyword>
<dbReference type="EMBL" id="CP003199">
    <property type="protein sequence ID" value="AEW45244.1"/>
    <property type="molecule type" value="Genomic_DNA"/>
</dbReference>
<keyword evidence="3" id="KW-1185">Reference proteome</keyword>
<keyword evidence="1" id="KW-0812">Transmembrane</keyword>
<evidence type="ECO:0000256" key="1">
    <source>
        <dbReference type="SAM" id="Phobius"/>
    </source>
</evidence>
<evidence type="ECO:0000313" key="2">
    <source>
        <dbReference type="EMBL" id="AEW45244.1"/>
    </source>
</evidence>
<feature type="transmembrane region" description="Helical" evidence="1">
    <location>
        <begin position="7"/>
        <end position="25"/>
    </location>
</feature>
<proteinExistence type="predicted"/>
<gene>
    <name evidence="2" type="ordered locus">MHC_01890</name>
</gene>
<sequence>MSIISKIAIGAFGVGGIAGGSILLARNLSNEDTLASKLESEGFIPMGTGDTQWSNTLIEYNKVKGVAEEVFKTSSVDLTIEQLKNQCLSILKSGSYSKTDKNKASRWCTIPITIQTRIEKQGRRILNDVDNKQDDKDTWVSLVQKHLTTDENKRMPVSINALQDGTVDDTRINAMKDGCRKLKSKTSLEKTYLDDYSKFHDWCSVPK</sequence>
<dbReference type="Proteomes" id="UP000009135">
    <property type="component" value="Chromosome"/>
</dbReference>
<dbReference type="KEGG" id="mhe:MHC_01890"/>
<accession>H6N6H2</accession>
<reference evidence="2 3" key="1">
    <citation type="journal article" date="2012" name="J. Bacteriol.">
        <title>Complete genome sequence of Mycoplasma haemocanis strain Illinois.</title>
        <authorList>
            <person name="do Nascimento N.C."/>
            <person name="Guimaraes A.M."/>
            <person name="Santos A.P."/>
            <person name="Sanmiguel P.J."/>
            <person name="Messick J.B."/>
        </authorList>
    </citation>
    <scope>NUCLEOTIDE SEQUENCE [LARGE SCALE GENOMIC DNA]</scope>
    <source>
        <strain evidence="2 3">Illinois</strain>
    </source>
</reference>
<protein>
    <submittedName>
        <fullName evidence="2">Uncharacterized protein</fullName>
    </submittedName>
</protein>